<dbReference type="GO" id="GO:0000271">
    <property type="term" value="P:polysaccharide biosynthetic process"/>
    <property type="evidence" value="ECO:0007669"/>
    <property type="project" value="TreeGrafter"/>
</dbReference>
<evidence type="ECO:0000256" key="1">
    <source>
        <dbReference type="ARBA" id="ARBA00010154"/>
    </source>
</evidence>
<comment type="similarity">
    <text evidence="1">Belongs to the dTDP-4-dehydrorhamnose 3,5-epimerase family.</text>
</comment>
<protein>
    <submittedName>
        <fullName evidence="5">dTDP-4-dehydrorhamnose 3,5-epimerase</fullName>
        <ecNumber evidence="5">5.1.3.13</ecNumber>
    </submittedName>
</protein>
<dbReference type="Proteomes" id="UP000234331">
    <property type="component" value="Unassembled WGS sequence"/>
</dbReference>
<keyword evidence="6" id="KW-1185">Reference proteome</keyword>
<feature type="site" description="Participates in a stacking interaction with the thymidine ring of dTDP-4-oxo-6-deoxyglucose" evidence="3">
    <location>
        <position position="204"/>
    </location>
</feature>
<evidence type="ECO:0000256" key="2">
    <source>
        <dbReference type="PIRSR" id="PIRSR600888-1"/>
    </source>
</evidence>
<accession>A0A2I2KIH8</accession>
<proteinExistence type="inferred from homology"/>
<dbReference type="GO" id="GO:0019305">
    <property type="term" value="P:dTDP-rhamnose biosynthetic process"/>
    <property type="evidence" value="ECO:0007669"/>
    <property type="project" value="TreeGrafter"/>
</dbReference>
<dbReference type="EC" id="5.1.3.13" evidence="5"/>
<dbReference type="InterPro" id="IPR011051">
    <property type="entry name" value="RmlC_Cupin_sf"/>
</dbReference>
<feature type="active site" description="Proton acceptor" evidence="2">
    <location>
        <position position="128"/>
    </location>
</feature>
<dbReference type="AlphaFoldDB" id="A0A2I2KIH8"/>
<evidence type="ECO:0000256" key="4">
    <source>
        <dbReference type="SAM" id="MobiDB-lite"/>
    </source>
</evidence>
<dbReference type="GO" id="GO:0008830">
    <property type="term" value="F:dTDP-4-dehydrorhamnose 3,5-epimerase activity"/>
    <property type="evidence" value="ECO:0007669"/>
    <property type="project" value="UniProtKB-EC"/>
</dbReference>
<dbReference type="InterPro" id="IPR014710">
    <property type="entry name" value="RmlC-like_jellyroll"/>
</dbReference>
<dbReference type="Pfam" id="PF00908">
    <property type="entry name" value="dTDP_sugar_isom"/>
    <property type="match status" value="1"/>
</dbReference>
<dbReference type="PANTHER" id="PTHR21047">
    <property type="entry name" value="DTDP-6-DEOXY-D-GLUCOSE-3,5 EPIMERASE"/>
    <property type="match status" value="1"/>
</dbReference>
<dbReference type="Gene3D" id="2.60.120.10">
    <property type="entry name" value="Jelly Rolls"/>
    <property type="match status" value="1"/>
</dbReference>
<dbReference type="PANTHER" id="PTHR21047:SF2">
    <property type="entry name" value="THYMIDINE DIPHOSPHO-4-KETO-RHAMNOSE 3,5-EPIMERASE"/>
    <property type="match status" value="1"/>
</dbReference>
<feature type="active site" description="Proton donor" evidence="2">
    <location>
        <position position="198"/>
    </location>
</feature>
<keyword evidence="5" id="KW-0413">Isomerase</keyword>
<dbReference type="GO" id="GO:0005829">
    <property type="term" value="C:cytosol"/>
    <property type="evidence" value="ECO:0007669"/>
    <property type="project" value="TreeGrafter"/>
</dbReference>
<name>A0A2I2KIH8_9ACTN</name>
<gene>
    <name evidence="5" type="ORF">FRACA_100034</name>
</gene>
<dbReference type="EMBL" id="FZMO01000002">
    <property type="protein sequence ID" value="SNQ45466.1"/>
    <property type="molecule type" value="Genomic_DNA"/>
</dbReference>
<evidence type="ECO:0000313" key="6">
    <source>
        <dbReference type="Proteomes" id="UP000234331"/>
    </source>
</evidence>
<sequence length="278" mass="29415">MRDGRPRPRPENMTPGGTGITPGNGRARPPTSGASPPQEPHLCTNASRQGRAACCGPSRVTGTVTVVEISELSVPDAWVFTPRQHSDSRGTFLEWFRSDALAEVVGHPLALSQANHSVSRSGTLRGVHYAQVPPSQAKYVTCVRGRVLDCVVDIRTGSPTFGAFASVVLDDVDRCGLYVSEGLGHAFMALTDDAAISYLCSTPYTPDREFGIHPLDPDLALPWPPELVPLLSAKDSAAPTLKEAESAGLLPTYRECQALYRELRAAGAAASVGAGGGR</sequence>
<evidence type="ECO:0000313" key="5">
    <source>
        <dbReference type="EMBL" id="SNQ45466.1"/>
    </source>
</evidence>
<organism evidence="5 6">
    <name type="scientific">Frankia canadensis</name>
    <dbReference type="NCBI Taxonomy" id="1836972"/>
    <lineage>
        <taxon>Bacteria</taxon>
        <taxon>Bacillati</taxon>
        <taxon>Actinomycetota</taxon>
        <taxon>Actinomycetes</taxon>
        <taxon>Frankiales</taxon>
        <taxon>Frankiaceae</taxon>
        <taxon>Frankia</taxon>
    </lineage>
</organism>
<dbReference type="SUPFAM" id="SSF51182">
    <property type="entry name" value="RmlC-like cupins"/>
    <property type="match status" value="1"/>
</dbReference>
<dbReference type="InterPro" id="IPR000888">
    <property type="entry name" value="RmlC-like"/>
</dbReference>
<evidence type="ECO:0000256" key="3">
    <source>
        <dbReference type="PIRSR" id="PIRSR600888-3"/>
    </source>
</evidence>
<reference evidence="5 6" key="1">
    <citation type="submission" date="2017-06" db="EMBL/GenBank/DDBJ databases">
        <authorList>
            <person name="Kim H.J."/>
            <person name="Triplett B.A."/>
        </authorList>
    </citation>
    <scope>NUCLEOTIDE SEQUENCE [LARGE SCALE GENOMIC DNA]</scope>
    <source>
        <strain evidence="5">FRACA_ARgP5</strain>
    </source>
</reference>
<dbReference type="CDD" id="cd00438">
    <property type="entry name" value="cupin_RmlC"/>
    <property type="match status" value="1"/>
</dbReference>
<feature type="compositionally biased region" description="Basic and acidic residues" evidence="4">
    <location>
        <begin position="1"/>
        <end position="10"/>
    </location>
</feature>
<feature type="region of interest" description="Disordered" evidence="4">
    <location>
        <begin position="1"/>
        <end position="41"/>
    </location>
</feature>